<dbReference type="InterPro" id="IPR003615">
    <property type="entry name" value="HNH_nuc"/>
</dbReference>
<dbReference type="Proteomes" id="UP000467193">
    <property type="component" value="Chromosome"/>
</dbReference>
<evidence type="ECO:0000313" key="4">
    <source>
        <dbReference type="Proteomes" id="UP000467193"/>
    </source>
</evidence>
<gene>
    <name evidence="3" type="ORF">MSEDJ_45580</name>
</gene>
<keyword evidence="3" id="KW-0540">Nuclease</keyword>
<sequence>MSRELSAAVAAFLAGVDALVAADVGGSSPSELLEALHDVETAHRRVPVMQHAALNRLKAEASPQDFGDTTLVKALAYRSRISTAEASRRFTRAANLGHRRSFTGEPLPPLLEHTAAAQALGLIGDEHVQVIQWFFKKLPAHVDFATGQQVERELAELATQYGPEELSGLAEYTLTVLHPDGDFSDAECKRKRGIAIGKQQADGTSYVQGWISAELRAMAEPLLAKFAGYGMCNPDDDVPTVPALDDSYDDGSGEASPGEDGSGDTEGQLAFEQPEPASEFGPEPPPDNPQPDSFDEPELEPARDPEPQPDPFDEPAPTYRDYRSQPQRNHDAVLTLCRTLLCSGKLGKLNGLPVTVIVSTTLQELERGAGVALTAGGSRLPMADLIRLSARAYHYLHVYDEHTGETLHLGRSRRCASPAQRIALIARERGCTRPGCTVDGYHSQVHHAVADWKDGGRTDVGDLTLACGPHNRLVDTTRWSTRKRDNGLTEWIPPPQLDTGQSRINHFHHPERLIGPGRVDDDVP</sequence>
<accession>A0A7I7QW07</accession>
<proteinExistence type="predicted"/>
<reference evidence="3 4" key="1">
    <citation type="journal article" date="2019" name="Emerg. Microbes Infect.">
        <title>Comprehensive subspecies identification of 175 nontuberculous mycobacteria species based on 7547 genomic profiles.</title>
        <authorList>
            <person name="Matsumoto Y."/>
            <person name="Kinjo T."/>
            <person name="Motooka D."/>
            <person name="Nabeya D."/>
            <person name="Jung N."/>
            <person name="Uechi K."/>
            <person name="Horii T."/>
            <person name="Iida T."/>
            <person name="Fujita J."/>
            <person name="Nakamura S."/>
        </authorList>
    </citation>
    <scope>NUCLEOTIDE SEQUENCE [LARGE SCALE GENOMIC DNA]</scope>
    <source>
        <strain evidence="3 4">JCM 17899</strain>
    </source>
</reference>
<dbReference type="KEGG" id="msei:MSEDJ_45580"/>
<feature type="region of interest" description="Disordered" evidence="1">
    <location>
        <begin position="237"/>
        <end position="325"/>
    </location>
</feature>
<keyword evidence="3" id="KW-0255">Endonuclease</keyword>
<dbReference type="GO" id="GO:0004519">
    <property type="term" value="F:endonuclease activity"/>
    <property type="evidence" value="ECO:0007669"/>
    <property type="project" value="UniProtKB-KW"/>
</dbReference>
<dbReference type="AlphaFoldDB" id="A0A7I7QW07"/>
<protein>
    <submittedName>
        <fullName evidence="3">HNH endonuclease</fullName>
    </submittedName>
</protein>
<dbReference type="InterPro" id="IPR003870">
    <property type="entry name" value="DUF222"/>
</dbReference>
<dbReference type="RefSeq" id="WP_163799947.1">
    <property type="nucleotide sequence ID" value="NZ_AP022588.1"/>
</dbReference>
<keyword evidence="4" id="KW-1185">Reference proteome</keyword>
<dbReference type="CDD" id="cd00085">
    <property type="entry name" value="HNHc"/>
    <property type="match status" value="1"/>
</dbReference>
<evidence type="ECO:0000256" key="1">
    <source>
        <dbReference type="SAM" id="MobiDB-lite"/>
    </source>
</evidence>
<organism evidence="3 4">
    <name type="scientific">Mycolicibacterium sediminis</name>
    <dbReference type="NCBI Taxonomy" id="1286180"/>
    <lineage>
        <taxon>Bacteria</taxon>
        <taxon>Bacillati</taxon>
        <taxon>Actinomycetota</taxon>
        <taxon>Actinomycetes</taxon>
        <taxon>Mycobacteriales</taxon>
        <taxon>Mycobacteriaceae</taxon>
        <taxon>Mycolicibacterium</taxon>
    </lineage>
</organism>
<dbReference type="EMBL" id="AP022588">
    <property type="protein sequence ID" value="BBY30462.1"/>
    <property type="molecule type" value="Genomic_DNA"/>
</dbReference>
<evidence type="ECO:0000259" key="2">
    <source>
        <dbReference type="Pfam" id="PF02720"/>
    </source>
</evidence>
<keyword evidence="3" id="KW-0378">Hydrolase</keyword>
<dbReference type="Pfam" id="PF02720">
    <property type="entry name" value="DUF222"/>
    <property type="match status" value="2"/>
</dbReference>
<name>A0A7I7QW07_9MYCO</name>
<feature type="domain" description="DUF222" evidence="2">
    <location>
        <begin position="314"/>
        <end position="427"/>
    </location>
</feature>
<evidence type="ECO:0000313" key="3">
    <source>
        <dbReference type="EMBL" id="BBY30462.1"/>
    </source>
</evidence>
<feature type="domain" description="DUF222" evidence="2">
    <location>
        <begin position="34"/>
        <end position="240"/>
    </location>
</feature>